<reference evidence="9 10" key="1">
    <citation type="submission" date="2019-03" db="EMBL/GenBank/DDBJ databases">
        <title>Genomic Encyclopedia of Archaeal and Bacterial Type Strains, Phase II (KMG-II): from individual species to whole genera.</title>
        <authorList>
            <person name="Goeker M."/>
        </authorList>
    </citation>
    <scope>NUCLEOTIDE SEQUENCE [LARGE SCALE GENOMIC DNA]</scope>
    <source>
        <strain evidence="9 10">DSM 45499</strain>
    </source>
</reference>
<dbReference type="InterPro" id="IPR000515">
    <property type="entry name" value="MetI-like"/>
</dbReference>
<feature type="transmembrane region" description="Helical" evidence="7">
    <location>
        <begin position="100"/>
        <end position="120"/>
    </location>
</feature>
<keyword evidence="5 7" id="KW-1133">Transmembrane helix</keyword>
<feature type="transmembrane region" description="Helical" evidence="7">
    <location>
        <begin position="233"/>
        <end position="255"/>
    </location>
</feature>
<gene>
    <name evidence="9" type="ORF">CLV71_102445</name>
</gene>
<dbReference type="Pfam" id="PF19300">
    <property type="entry name" value="BPD_transp_1_N"/>
    <property type="match status" value="1"/>
</dbReference>
<dbReference type="InterPro" id="IPR045621">
    <property type="entry name" value="BPD_transp_1_N"/>
</dbReference>
<feature type="transmembrane region" description="Helical" evidence="7">
    <location>
        <begin position="12"/>
        <end position="30"/>
    </location>
</feature>
<keyword evidence="2 7" id="KW-0813">Transport</keyword>
<feature type="transmembrane region" description="Helical" evidence="7">
    <location>
        <begin position="275"/>
        <end position="298"/>
    </location>
</feature>
<evidence type="ECO:0000256" key="7">
    <source>
        <dbReference type="RuleBase" id="RU363032"/>
    </source>
</evidence>
<evidence type="ECO:0000256" key="6">
    <source>
        <dbReference type="ARBA" id="ARBA00023136"/>
    </source>
</evidence>
<name>A0A4R7W2W9_9PSEU</name>
<evidence type="ECO:0000256" key="5">
    <source>
        <dbReference type="ARBA" id="ARBA00022989"/>
    </source>
</evidence>
<comment type="subcellular location">
    <subcellularLocation>
        <location evidence="1 7">Cell membrane</location>
        <topology evidence="1 7">Multi-pass membrane protein</topology>
    </subcellularLocation>
</comment>
<dbReference type="InterPro" id="IPR035906">
    <property type="entry name" value="MetI-like_sf"/>
</dbReference>
<dbReference type="CDD" id="cd06261">
    <property type="entry name" value="TM_PBP2"/>
    <property type="match status" value="1"/>
</dbReference>
<dbReference type="Proteomes" id="UP000294927">
    <property type="component" value="Unassembled WGS sequence"/>
</dbReference>
<dbReference type="PANTHER" id="PTHR43163">
    <property type="entry name" value="DIPEPTIDE TRANSPORT SYSTEM PERMEASE PROTEIN DPPB-RELATED"/>
    <property type="match status" value="1"/>
</dbReference>
<feature type="transmembrane region" description="Helical" evidence="7">
    <location>
        <begin position="141"/>
        <end position="161"/>
    </location>
</feature>
<dbReference type="RefSeq" id="WP_133901627.1">
    <property type="nucleotide sequence ID" value="NZ_SOCP01000002.1"/>
</dbReference>
<organism evidence="9 10">
    <name type="scientific">Actinophytocola oryzae</name>
    <dbReference type="NCBI Taxonomy" id="502181"/>
    <lineage>
        <taxon>Bacteria</taxon>
        <taxon>Bacillati</taxon>
        <taxon>Actinomycetota</taxon>
        <taxon>Actinomycetes</taxon>
        <taxon>Pseudonocardiales</taxon>
        <taxon>Pseudonocardiaceae</taxon>
    </lineage>
</organism>
<dbReference type="GO" id="GO:0055085">
    <property type="term" value="P:transmembrane transport"/>
    <property type="evidence" value="ECO:0007669"/>
    <property type="project" value="InterPro"/>
</dbReference>
<dbReference type="EMBL" id="SOCP01000002">
    <property type="protein sequence ID" value="TDV56378.1"/>
    <property type="molecule type" value="Genomic_DNA"/>
</dbReference>
<evidence type="ECO:0000256" key="3">
    <source>
        <dbReference type="ARBA" id="ARBA00022475"/>
    </source>
</evidence>
<comment type="caution">
    <text evidence="9">The sequence shown here is derived from an EMBL/GenBank/DDBJ whole genome shotgun (WGS) entry which is preliminary data.</text>
</comment>
<dbReference type="AlphaFoldDB" id="A0A4R7W2W9"/>
<feature type="transmembrane region" description="Helical" evidence="7">
    <location>
        <begin position="167"/>
        <end position="185"/>
    </location>
</feature>
<keyword evidence="6 7" id="KW-0472">Membrane</keyword>
<dbReference type="GO" id="GO:0005886">
    <property type="term" value="C:plasma membrane"/>
    <property type="evidence" value="ECO:0007669"/>
    <property type="project" value="UniProtKB-SubCell"/>
</dbReference>
<evidence type="ECO:0000313" key="10">
    <source>
        <dbReference type="Proteomes" id="UP000294927"/>
    </source>
</evidence>
<dbReference type="SUPFAM" id="SSF161098">
    <property type="entry name" value="MetI-like"/>
    <property type="match status" value="1"/>
</dbReference>
<sequence length="305" mass="32936">MAGYLLRRIPRVIVVVWGAVTVIFLLQRLSGDPVHLMLPDTASQDQLDAVRADLGLDKPVLVQYLLFIGRFARLDFGQSYLQHRPVADIVFERLPYTLELAGAAVLIATVGGTLLGAFAARMRRRWPDKAVVGGALIGQSVPTFWLGIVAILVFSVTLRWFPSSGSGGLSNLVLPAVTLGAFSLANTTRIARASMIESLSAEYTQTAHAKGLGTMRVVGVHALKNSGISILTLTAYTFSTLMGGALVTEVVFAWPGVGRLMVDGVLKRDFPVVQGAVFVVALIVVVTYLLLDLAYTFLDPRLRRS</sequence>
<evidence type="ECO:0000313" key="9">
    <source>
        <dbReference type="EMBL" id="TDV56378.1"/>
    </source>
</evidence>
<accession>A0A4R7W2W9</accession>
<comment type="similarity">
    <text evidence="7">Belongs to the binding-protein-dependent transport system permease family.</text>
</comment>
<proteinExistence type="inferred from homology"/>
<feature type="domain" description="ABC transmembrane type-1" evidence="8">
    <location>
        <begin position="94"/>
        <end position="295"/>
    </location>
</feature>
<evidence type="ECO:0000259" key="8">
    <source>
        <dbReference type="PROSITE" id="PS50928"/>
    </source>
</evidence>
<dbReference type="Pfam" id="PF00528">
    <property type="entry name" value="BPD_transp_1"/>
    <property type="match status" value="1"/>
</dbReference>
<protein>
    <submittedName>
        <fullName evidence="9">Peptide/nickel transport system permease protein</fullName>
    </submittedName>
</protein>
<dbReference type="Gene3D" id="1.10.3720.10">
    <property type="entry name" value="MetI-like"/>
    <property type="match status" value="1"/>
</dbReference>
<keyword evidence="3" id="KW-1003">Cell membrane</keyword>
<keyword evidence="4 7" id="KW-0812">Transmembrane</keyword>
<dbReference type="PROSITE" id="PS50928">
    <property type="entry name" value="ABC_TM1"/>
    <property type="match status" value="1"/>
</dbReference>
<keyword evidence="10" id="KW-1185">Reference proteome</keyword>
<evidence type="ECO:0000256" key="1">
    <source>
        <dbReference type="ARBA" id="ARBA00004651"/>
    </source>
</evidence>
<dbReference type="OrthoDB" id="147639at2"/>
<evidence type="ECO:0000256" key="4">
    <source>
        <dbReference type="ARBA" id="ARBA00022692"/>
    </source>
</evidence>
<evidence type="ECO:0000256" key="2">
    <source>
        <dbReference type="ARBA" id="ARBA00022448"/>
    </source>
</evidence>
<dbReference type="PANTHER" id="PTHR43163:SF6">
    <property type="entry name" value="DIPEPTIDE TRANSPORT SYSTEM PERMEASE PROTEIN DPPB-RELATED"/>
    <property type="match status" value="1"/>
</dbReference>